<evidence type="ECO:0000256" key="6">
    <source>
        <dbReference type="SAM" id="Phobius"/>
    </source>
</evidence>
<feature type="transmembrane region" description="Helical" evidence="6">
    <location>
        <begin position="340"/>
        <end position="356"/>
    </location>
</feature>
<evidence type="ECO:0000313" key="8">
    <source>
        <dbReference type="Proteomes" id="UP000273044"/>
    </source>
</evidence>
<dbReference type="EMBL" id="LR134406">
    <property type="protein sequence ID" value="VEH71678.1"/>
    <property type="molecule type" value="Genomic_DNA"/>
</dbReference>
<dbReference type="PANTHER" id="PTHR23519">
    <property type="entry name" value="AUTOPHAGY-RELATED PROTEIN 22"/>
    <property type="match status" value="1"/>
</dbReference>
<evidence type="ECO:0000256" key="4">
    <source>
        <dbReference type="ARBA" id="ARBA00022989"/>
    </source>
</evidence>
<dbReference type="Gene3D" id="1.20.1250.20">
    <property type="entry name" value="MFS general substrate transporter like domains"/>
    <property type="match status" value="2"/>
</dbReference>
<evidence type="ECO:0000256" key="5">
    <source>
        <dbReference type="ARBA" id="ARBA00023136"/>
    </source>
</evidence>
<dbReference type="PANTHER" id="PTHR23519:SF1">
    <property type="entry name" value="AUTOPHAGY-RELATED PROTEIN 22"/>
    <property type="match status" value="1"/>
</dbReference>
<dbReference type="Proteomes" id="UP000273044">
    <property type="component" value="Chromosome"/>
</dbReference>
<accession>A0A448N2N9</accession>
<keyword evidence="8" id="KW-1185">Reference proteome</keyword>
<keyword evidence="4 6" id="KW-1133">Transmembrane helix</keyword>
<keyword evidence="5 6" id="KW-0472">Membrane</keyword>
<dbReference type="InterPro" id="IPR036259">
    <property type="entry name" value="MFS_trans_sf"/>
</dbReference>
<dbReference type="AlphaFoldDB" id="A0A448N2N9"/>
<comment type="subcellular location">
    <subcellularLocation>
        <location evidence="1">Endomembrane system</location>
        <topology evidence="1">Multi-pass membrane protein</topology>
    </subcellularLocation>
</comment>
<feature type="transmembrane region" description="Helical" evidence="6">
    <location>
        <begin position="252"/>
        <end position="274"/>
    </location>
</feature>
<keyword evidence="3 6" id="KW-0812">Transmembrane</keyword>
<feature type="transmembrane region" description="Helical" evidence="6">
    <location>
        <begin position="164"/>
        <end position="184"/>
    </location>
</feature>
<feature type="transmembrane region" description="Helical" evidence="6">
    <location>
        <begin position="316"/>
        <end position="334"/>
    </location>
</feature>
<evidence type="ECO:0000256" key="1">
    <source>
        <dbReference type="ARBA" id="ARBA00004127"/>
    </source>
</evidence>
<dbReference type="InterPro" id="IPR050495">
    <property type="entry name" value="ATG22/LtaA_families"/>
</dbReference>
<evidence type="ECO:0000256" key="3">
    <source>
        <dbReference type="ARBA" id="ARBA00022692"/>
    </source>
</evidence>
<sequence>MTQTQTQAPAAALRERRTSWGKIFSWCMWDWGTQPFATVITTFVFSTYISSGSLFGTGAGDDTPAFMLGVAMAVAGVLIALLAPVLGQGTDRSGRRMFHLRWQTWALAAVSAALWFVAPGQQYLWLGLALLGIGNIVSEVANVNYYAAIDQVATPGNVGRVSGYGWGMGYLGGIAILLLIVAVAGSDIGPDGVRNSMLLCGVWTVLFTIPLFMAIKDRPVASPPPRQSPVRAYRDLIGSVIRIHRVSPHTTWFLLASALFRDGLAGVFTYGAVLAKLVFGFSTGEVIVFGVVANVVAGLATIVFGHLDDRTGPKRVILISLGALVGLGSCIFLLHDRGPVVFWIFGIAMTLFVGPAQSASRSFLARLIPEGHSGEVFGLYATTGRAVSFLASSLWVLSLWLGSFLVPAGESAVHFGILGIVLVLAAGLVVMIPVREAQQVMHRG</sequence>
<keyword evidence="2" id="KW-0813">Transport</keyword>
<feature type="transmembrane region" description="Helical" evidence="6">
    <location>
        <begin position="196"/>
        <end position="215"/>
    </location>
</feature>
<feature type="transmembrane region" description="Helical" evidence="6">
    <location>
        <begin position="286"/>
        <end position="304"/>
    </location>
</feature>
<feature type="transmembrane region" description="Helical" evidence="6">
    <location>
        <begin position="413"/>
        <end position="434"/>
    </location>
</feature>
<dbReference type="GO" id="GO:0012505">
    <property type="term" value="C:endomembrane system"/>
    <property type="evidence" value="ECO:0007669"/>
    <property type="project" value="UniProtKB-SubCell"/>
</dbReference>
<gene>
    <name evidence="7" type="ORF">NCTC12967_03004</name>
</gene>
<dbReference type="Pfam" id="PF11700">
    <property type="entry name" value="ATG22"/>
    <property type="match status" value="1"/>
</dbReference>
<evidence type="ECO:0000313" key="7">
    <source>
        <dbReference type="EMBL" id="VEH71678.1"/>
    </source>
</evidence>
<name>A0A448N2N9_9ACTN</name>
<feature type="transmembrane region" description="Helical" evidence="6">
    <location>
        <begin position="23"/>
        <end position="45"/>
    </location>
</feature>
<evidence type="ECO:0000256" key="2">
    <source>
        <dbReference type="ARBA" id="ARBA00022448"/>
    </source>
</evidence>
<feature type="transmembrane region" description="Helical" evidence="6">
    <location>
        <begin position="65"/>
        <end position="86"/>
    </location>
</feature>
<protein>
    <submittedName>
        <fullName evidence="7">Vacuole effluxer Atg22 like</fullName>
    </submittedName>
</protein>
<feature type="transmembrane region" description="Helical" evidence="6">
    <location>
        <begin position="98"/>
        <end position="117"/>
    </location>
</feature>
<proteinExistence type="predicted"/>
<feature type="transmembrane region" description="Helical" evidence="6">
    <location>
        <begin position="123"/>
        <end position="143"/>
    </location>
</feature>
<reference evidence="7 8" key="1">
    <citation type="submission" date="2018-12" db="EMBL/GenBank/DDBJ databases">
        <authorList>
            <consortium name="Pathogen Informatics"/>
        </authorList>
    </citation>
    <scope>NUCLEOTIDE SEQUENCE [LARGE SCALE GENOMIC DNA]</scope>
    <source>
        <strain evidence="7 8">NCTC12967</strain>
    </source>
</reference>
<feature type="transmembrane region" description="Helical" evidence="6">
    <location>
        <begin position="377"/>
        <end position="401"/>
    </location>
</feature>
<dbReference type="InterPro" id="IPR024671">
    <property type="entry name" value="Atg22-like"/>
</dbReference>
<dbReference type="SUPFAM" id="SSF103473">
    <property type="entry name" value="MFS general substrate transporter"/>
    <property type="match status" value="1"/>
</dbReference>
<organism evidence="7 8">
    <name type="scientific">Arachnia propionica</name>
    <dbReference type="NCBI Taxonomy" id="1750"/>
    <lineage>
        <taxon>Bacteria</taxon>
        <taxon>Bacillati</taxon>
        <taxon>Actinomycetota</taxon>
        <taxon>Actinomycetes</taxon>
        <taxon>Propionibacteriales</taxon>
        <taxon>Propionibacteriaceae</taxon>
        <taxon>Arachnia</taxon>
    </lineage>
</organism>